<feature type="binding site" evidence="9">
    <location>
        <begin position="156"/>
        <end position="159"/>
    </location>
    <ligand>
        <name>substrate</name>
    </ligand>
</feature>
<dbReference type="InterPro" id="IPR028357">
    <property type="entry name" value="UDPglc_DH_bac"/>
</dbReference>
<feature type="domain" description="UDP-glucose/GDP-mannose dehydrogenase C-terminal" evidence="11">
    <location>
        <begin position="334"/>
        <end position="435"/>
    </location>
</feature>
<feature type="binding site" evidence="10">
    <location>
        <position position="281"/>
    </location>
    <ligand>
        <name>NAD(+)</name>
        <dbReference type="ChEBI" id="CHEBI:57540"/>
    </ligand>
</feature>
<feature type="binding site" evidence="9">
    <location>
        <begin position="267"/>
        <end position="271"/>
    </location>
    <ligand>
        <name>substrate</name>
    </ligand>
</feature>
<dbReference type="PANTHER" id="PTHR43750:SF3">
    <property type="entry name" value="UDP-GLUCOSE 6-DEHYDROGENASE TUAD"/>
    <property type="match status" value="1"/>
</dbReference>
<dbReference type="STRING" id="1737425.GCA_900049755_01757"/>
<dbReference type="Pfam" id="PF03721">
    <property type="entry name" value="UDPG_MGDP_dh_N"/>
    <property type="match status" value="1"/>
</dbReference>
<reference evidence="13" key="1">
    <citation type="submission" date="2017-11" db="EMBL/GenBank/DDBJ databases">
        <title>Otitis media/interna in a cat caused by the recently described species Corynebacterium provencense.</title>
        <authorList>
            <person name="Kittl S."/>
            <person name="Brodard I."/>
            <person name="Rychener L."/>
            <person name="Jores J."/>
            <person name="Roosje P."/>
            <person name="Gobeli Brawand S."/>
        </authorList>
    </citation>
    <scope>NUCLEOTIDE SEQUENCE [LARGE SCALE GENOMIC DNA]</scope>
    <source>
        <strain evidence="13">17KM38</strain>
    </source>
</reference>
<feature type="binding site" evidence="10">
    <location>
        <position position="35"/>
    </location>
    <ligand>
        <name>NAD(+)</name>
        <dbReference type="ChEBI" id="CHEBI:57540"/>
    </ligand>
</feature>
<dbReference type="PIRSF" id="PIRSF500134">
    <property type="entry name" value="UDPglc_DH_bac"/>
    <property type="match status" value="1"/>
</dbReference>
<keyword evidence="4 7" id="KW-0560">Oxidoreductase</keyword>
<feature type="active site" description="Nucleophile" evidence="8">
    <location>
        <position position="278"/>
    </location>
</feature>
<dbReference type="EMBL" id="CP024988">
    <property type="protein sequence ID" value="AWT27480.1"/>
    <property type="molecule type" value="Genomic_DNA"/>
</dbReference>
<keyword evidence="13" id="KW-1185">Reference proteome</keyword>
<dbReference type="InterPro" id="IPR036220">
    <property type="entry name" value="UDP-Glc/GDP-Man_DH_C_sf"/>
</dbReference>
<feature type="binding site" evidence="9">
    <location>
        <position position="222"/>
    </location>
    <ligand>
        <name>substrate</name>
    </ligand>
</feature>
<dbReference type="GO" id="GO:0006065">
    <property type="term" value="P:UDP-glucuronate biosynthetic process"/>
    <property type="evidence" value="ECO:0007669"/>
    <property type="project" value="UniProtKB-UniPathway"/>
</dbReference>
<dbReference type="SUPFAM" id="SSF51735">
    <property type="entry name" value="NAD(P)-binding Rossmann-fold domains"/>
    <property type="match status" value="1"/>
</dbReference>
<dbReference type="Proteomes" id="UP000247696">
    <property type="component" value="Chromosome"/>
</dbReference>
<evidence type="ECO:0000256" key="1">
    <source>
        <dbReference type="ARBA" id="ARBA00004701"/>
    </source>
</evidence>
<dbReference type="SUPFAM" id="SSF52413">
    <property type="entry name" value="UDP-glucose/GDP-mannose dehydrogenase C-terminal domain"/>
    <property type="match status" value="1"/>
</dbReference>
<gene>
    <name evidence="12" type="primary">rkpK</name>
    <name evidence="12" type="ORF">Csp1_27370</name>
</gene>
<dbReference type="KEGG" id="cpre:Csp1_27370"/>
<proteinExistence type="inferred from homology"/>
<dbReference type="InterPro" id="IPR036291">
    <property type="entry name" value="NAD(P)-bd_dom_sf"/>
</dbReference>
<evidence type="ECO:0000256" key="5">
    <source>
        <dbReference type="ARBA" id="ARBA00023027"/>
    </source>
</evidence>
<dbReference type="InterPro" id="IPR008927">
    <property type="entry name" value="6-PGluconate_DH-like_C_sf"/>
</dbReference>
<dbReference type="Gene3D" id="1.20.5.100">
    <property type="entry name" value="Cytochrome c1, transmembrane anchor, C-terminal"/>
    <property type="match status" value="1"/>
</dbReference>
<comment type="catalytic activity">
    <reaction evidence="6 7">
        <text>UDP-alpha-D-glucose + 2 NAD(+) + H2O = UDP-alpha-D-glucuronate + 2 NADH + 3 H(+)</text>
        <dbReference type="Rhea" id="RHEA:23596"/>
        <dbReference type="ChEBI" id="CHEBI:15377"/>
        <dbReference type="ChEBI" id="CHEBI:15378"/>
        <dbReference type="ChEBI" id="CHEBI:57540"/>
        <dbReference type="ChEBI" id="CHEBI:57945"/>
        <dbReference type="ChEBI" id="CHEBI:58052"/>
        <dbReference type="ChEBI" id="CHEBI:58885"/>
        <dbReference type="EC" id="1.1.1.22"/>
    </reaction>
</comment>
<accession>A0A2Z3YWZ2</accession>
<evidence type="ECO:0000256" key="6">
    <source>
        <dbReference type="ARBA" id="ARBA00047473"/>
    </source>
</evidence>
<dbReference type="PIRSF" id="PIRSF000124">
    <property type="entry name" value="UDPglc_GDPman_dh"/>
    <property type="match status" value="1"/>
</dbReference>
<evidence type="ECO:0000313" key="13">
    <source>
        <dbReference type="Proteomes" id="UP000247696"/>
    </source>
</evidence>
<dbReference type="InterPro" id="IPR014026">
    <property type="entry name" value="UDP-Glc/GDP-Man_DH_dimer"/>
</dbReference>
<dbReference type="Pfam" id="PF00984">
    <property type="entry name" value="UDPG_MGDP_dh"/>
    <property type="match status" value="1"/>
</dbReference>
<evidence type="ECO:0000259" key="11">
    <source>
        <dbReference type="SMART" id="SM00984"/>
    </source>
</evidence>
<organism evidence="12 13">
    <name type="scientific">Corynebacterium provencense</name>
    <dbReference type="NCBI Taxonomy" id="1737425"/>
    <lineage>
        <taxon>Bacteria</taxon>
        <taxon>Bacillati</taxon>
        <taxon>Actinomycetota</taxon>
        <taxon>Actinomycetes</taxon>
        <taxon>Mycobacteriales</taxon>
        <taxon>Corynebacteriaceae</taxon>
        <taxon>Corynebacterium</taxon>
    </lineage>
</organism>
<dbReference type="InterPro" id="IPR014027">
    <property type="entry name" value="UDP-Glc/GDP-Man_DH_C"/>
</dbReference>
<feature type="binding site" evidence="9">
    <location>
        <position position="275"/>
    </location>
    <ligand>
        <name>substrate</name>
    </ligand>
</feature>
<dbReference type="InterPro" id="IPR017476">
    <property type="entry name" value="UDP-Glc/GDP-Man"/>
</dbReference>
<dbReference type="NCBIfam" id="TIGR03026">
    <property type="entry name" value="NDP-sugDHase"/>
    <property type="match status" value="1"/>
</dbReference>
<protein>
    <recommendedName>
        <fullName evidence="3 7">UDP-glucose 6-dehydrogenase</fullName>
        <ecNumber evidence="3 7">1.1.1.22</ecNumber>
    </recommendedName>
</protein>
<dbReference type="GO" id="GO:0051287">
    <property type="term" value="F:NAD binding"/>
    <property type="evidence" value="ECO:0007669"/>
    <property type="project" value="InterPro"/>
</dbReference>
<dbReference type="SUPFAM" id="SSF48179">
    <property type="entry name" value="6-phosphogluconate dehydrogenase C-terminal domain-like"/>
    <property type="match status" value="1"/>
</dbReference>
<feature type="binding site" evidence="10">
    <location>
        <position position="30"/>
    </location>
    <ligand>
        <name>NAD(+)</name>
        <dbReference type="ChEBI" id="CHEBI:57540"/>
    </ligand>
</feature>
<dbReference type="PANTHER" id="PTHR43750">
    <property type="entry name" value="UDP-GLUCOSE 6-DEHYDROGENASE TUAD"/>
    <property type="match status" value="1"/>
</dbReference>
<comment type="similarity">
    <text evidence="2 7">Belongs to the UDP-glucose/GDP-mannose dehydrogenase family.</text>
</comment>
<evidence type="ECO:0000313" key="12">
    <source>
        <dbReference type="EMBL" id="AWT27480.1"/>
    </source>
</evidence>
<feature type="binding site" evidence="10">
    <location>
        <position position="86"/>
    </location>
    <ligand>
        <name>NAD(+)</name>
        <dbReference type="ChEBI" id="CHEBI:57540"/>
    </ligand>
</feature>
<dbReference type="GO" id="GO:0000271">
    <property type="term" value="P:polysaccharide biosynthetic process"/>
    <property type="evidence" value="ECO:0007669"/>
    <property type="project" value="InterPro"/>
</dbReference>
<name>A0A2Z3YWZ2_9CORY</name>
<feature type="binding site" evidence="10">
    <location>
        <position position="348"/>
    </location>
    <ligand>
        <name>NAD(+)</name>
        <dbReference type="ChEBI" id="CHEBI:57540"/>
    </ligand>
</feature>
<dbReference type="InterPro" id="IPR001732">
    <property type="entry name" value="UDP-Glc/GDP-Man_DH_N"/>
</dbReference>
<dbReference type="Pfam" id="PF03720">
    <property type="entry name" value="UDPG_MGDP_dh_C"/>
    <property type="match status" value="1"/>
</dbReference>
<feature type="binding site" evidence="10">
    <location>
        <position position="122"/>
    </location>
    <ligand>
        <name>NAD(+)</name>
        <dbReference type="ChEBI" id="CHEBI:57540"/>
    </ligand>
</feature>
<evidence type="ECO:0000256" key="4">
    <source>
        <dbReference type="ARBA" id="ARBA00023002"/>
    </source>
</evidence>
<dbReference type="Gene3D" id="3.40.50.720">
    <property type="entry name" value="NAD(P)-binding Rossmann-like Domain"/>
    <property type="match status" value="2"/>
</dbReference>
<dbReference type="OrthoDB" id="5193947at2"/>
<keyword evidence="5 7" id="KW-0520">NAD</keyword>
<evidence type="ECO:0000256" key="9">
    <source>
        <dbReference type="PIRSR" id="PIRSR500134-2"/>
    </source>
</evidence>
<dbReference type="UniPathway" id="UPA00038">
    <property type="reaction ID" value="UER00491"/>
</dbReference>
<dbReference type="AlphaFoldDB" id="A0A2Z3YWZ2"/>
<evidence type="ECO:0000256" key="10">
    <source>
        <dbReference type="PIRSR" id="PIRSR500134-3"/>
    </source>
</evidence>
<dbReference type="EC" id="1.1.1.22" evidence="3 7"/>
<feature type="binding site" evidence="10">
    <location>
        <position position="159"/>
    </location>
    <ligand>
        <name>NAD(+)</name>
        <dbReference type="ChEBI" id="CHEBI:57540"/>
    </ligand>
</feature>
<evidence type="ECO:0000256" key="3">
    <source>
        <dbReference type="ARBA" id="ARBA00012954"/>
    </source>
</evidence>
<dbReference type="RefSeq" id="WP_066587203.1">
    <property type="nucleotide sequence ID" value="NZ_CABKVS010000002.1"/>
</dbReference>
<evidence type="ECO:0000256" key="8">
    <source>
        <dbReference type="PIRSR" id="PIRSR500134-1"/>
    </source>
</evidence>
<evidence type="ECO:0000256" key="7">
    <source>
        <dbReference type="PIRNR" id="PIRNR000124"/>
    </source>
</evidence>
<evidence type="ECO:0000256" key="2">
    <source>
        <dbReference type="ARBA" id="ARBA00006601"/>
    </source>
</evidence>
<dbReference type="GO" id="GO:0003979">
    <property type="term" value="F:UDP-glucose 6-dehydrogenase activity"/>
    <property type="evidence" value="ECO:0007669"/>
    <property type="project" value="UniProtKB-EC"/>
</dbReference>
<feature type="binding site" evidence="9">
    <location>
        <position position="341"/>
    </location>
    <ligand>
        <name>substrate</name>
    </ligand>
</feature>
<dbReference type="SMART" id="SM00984">
    <property type="entry name" value="UDPG_MGDP_dh_C"/>
    <property type="match status" value="1"/>
</dbReference>
<comment type="pathway">
    <text evidence="1">Nucleotide-sugar biosynthesis; UDP-alpha-D-glucuronate biosynthesis; UDP-alpha-D-glucuronate from UDP-alpha-D-glucose: step 1/1.</text>
</comment>
<sequence>MELNVIGTGYLGAAHAAGMASLGHDVTGVDTDRGRVGTLNAGRAFFHEPGLDELLREGTATGVLRFSTDPAAPAGHGNVHFLAVGTPQERGSYRADTGSLDAVVDALVPHLSGAHLLVGKSTVPVGTAQRLQHRVDRILRETGSSARVTVCWCPEFLREGHAVEDTLHPDRIVLGLPELPEDAAAEVEAVIREIYARPLAGDATHRPAPLLVTDLATAELVKVSANAFLAMKVSYINAVGEVCEAAGADVAVLARAIGMDGRIGPEFLRAGLGYGGGCLPKDIRAFMARAGELGADEVLTMLREVDTVNLRRREKMMALVRDSFGGAVSGHRVTVLGAAFKPDSDDVRDSPALQVAGALNLAGAQVTVYDPVAVDNARRLFPTLRYASSLEAALVGAEAVVVATEWKEFRDADPAVARELVSRPVIFDGRNCLPSGSWTDAGWVYRGMGRCVS</sequence>